<dbReference type="RefSeq" id="WP_188678938.1">
    <property type="nucleotide sequence ID" value="NZ_BMGP01000004.1"/>
</dbReference>
<keyword evidence="2" id="KW-0378">Hydrolase</keyword>
<evidence type="ECO:0000259" key="1">
    <source>
        <dbReference type="Pfam" id="PF00561"/>
    </source>
</evidence>
<accession>A0A917F0U0</accession>
<keyword evidence="3" id="KW-1185">Reference proteome</keyword>
<dbReference type="InterPro" id="IPR029058">
    <property type="entry name" value="AB_hydrolase_fold"/>
</dbReference>
<dbReference type="SUPFAM" id="SSF53474">
    <property type="entry name" value="alpha/beta-Hydrolases"/>
    <property type="match status" value="1"/>
</dbReference>
<evidence type="ECO:0000313" key="2">
    <source>
        <dbReference type="EMBL" id="GGF31556.1"/>
    </source>
</evidence>
<reference evidence="2 3" key="1">
    <citation type="journal article" date="2014" name="Int. J. Syst. Evol. Microbiol.">
        <title>Complete genome sequence of Corynebacterium casei LMG S-19264T (=DSM 44701T), isolated from a smear-ripened cheese.</title>
        <authorList>
            <consortium name="US DOE Joint Genome Institute (JGI-PGF)"/>
            <person name="Walter F."/>
            <person name="Albersmeier A."/>
            <person name="Kalinowski J."/>
            <person name="Ruckert C."/>
        </authorList>
    </citation>
    <scope>NUCLEOTIDE SEQUENCE [LARGE SCALE GENOMIC DNA]</scope>
    <source>
        <strain evidence="2 3">CGMCC 1.12976</strain>
    </source>
</reference>
<dbReference type="Pfam" id="PF00561">
    <property type="entry name" value="Abhydrolase_1"/>
    <property type="match status" value="1"/>
</dbReference>
<name>A0A917F0U0_9MICO</name>
<dbReference type="EMBL" id="BMGP01000004">
    <property type="protein sequence ID" value="GGF31556.1"/>
    <property type="molecule type" value="Genomic_DNA"/>
</dbReference>
<dbReference type="AlphaFoldDB" id="A0A917F0U0"/>
<comment type="caution">
    <text evidence="2">The sequence shown here is derived from an EMBL/GenBank/DDBJ whole genome shotgun (WGS) entry which is preliminary data.</text>
</comment>
<evidence type="ECO:0000313" key="3">
    <source>
        <dbReference type="Proteomes" id="UP000598775"/>
    </source>
</evidence>
<dbReference type="GO" id="GO:0004301">
    <property type="term" value="F:epoxide hydrolase activity"/>
    <property type="evidence" value="ECO:0007669"/>
    <property type="project" value="TreeGrafter"/>
</dbReference>
<dbReference type="InterPro" id="IPR000639">
    <property type="entry name" value="Epox_hydrolase-like"/>
</dbReference>
<dbReference type="InterPro" id="IPR000073">
    <property type="entry name" value="AB_hydrolase_1"/>
</dbReference>
<gene>
    <name evidence="2" type="ORF">GCM10011399_25900</name>
</gene>
<dbReference type="PANTHER" id="PTHR42977:SF1">
    <property type="entry name" value="BLR6576 PROTEIN"/>
    <property type="match status" value="1"/>
</dbReference>
<dbReference type="InterPro" id="IPR051340">
    <property type="entry name" value="Haloalkane_dehalogenase"/>
</dbReference>
<dbReference type="Proteomes" id="UP000598775">
    <property type="component" value="Unassembled WGS sequence"/>
</dbReference>
<feature type="domain" description="AB hydrolase-1" evidence="1">
    <location>
        <begin position="28"/>
        <end position="272"/>
    </location>
</feature>
<dbReference type="PRINTS" id="PR00412">
    <property type="entry name" value="EPOXHYDRLASE"/>
</dbReference>
<dbReference type="PANTHER" id="PTHR42977">
    <property type="entry name" value="HYDROLASE-RELATED"/>
    <property type="match status" value="1"/>
</dbReference>
<protein>
    <submittedName>
        <fullName evidence="2">Hydrolase</fullName>
    </submittedName>
</protein>
<dbReference type="Gene3D" id="3.40.50.1820">
    <property type="entry name" value="alpha/beta hydrolase"/>
    <property type="match status" value="1"/>
</dbReference>
<sequence length="296" mass="32493">MSAQTHHRHTTVDGLDVFYREAGDPQLPTVVLLHGAPASSYMFRELIPLLAAEYHVIAPDYIGFGLSAAPDVTDFEYTFDHLTDVTEGLLQQLGVDSFALYVQDYGAPVGWRLFVRDPSRVTAIVSQNGNAYEQGFVDDFWAPLWRYAADHNSADEAILLDALSVEKIRWQYTHGLTDPSVVSPDSWLHDFTQVNRPGNPAVQLALFADYPTNRALYPTLHDALRNAGVPLLAIWGENDEIFGPDGARAFSADLPDADIVLLDGGHFLLESHLEAVASNMVRFLGAHVSTSASVSA</sequence>
<proteinExistence type="predicted"/>
<organism evidence="2 3">
    <name type="scientific">Subtercola lobariae</name>
    <dbReference type="NCBI Taxonomy" id="1588641"/>
    <lineage>
        <taxon>Bacteria</taxon>
        <taxon>Bacillati</taxon>
        <taxon>Actinomycetota</taxon>
        <taxon>Actinomycetes</taxon>
        <taxon>Micrococcales</taxon>
        <taxon>Microbacteriaceae</taxon>
        <taxon>Subtercola</taxon>
    </lineage>
</organism>